<dbReference type="FunFam" id="3.40.640.10:FF:000004">
    <property type="entry name" value="Acetylornithine aminotransferase"/>
    <property type="match status" value="1"/>
</dbReference>
<dbReference type="GO" id="GO:0030170">
    <property type="term" value="F:pyridoxal phosphate binding"/>
    <property type="evidence" value="ECO:0007669"/>
    <property type="project" value="InterPro"/>
</dbReference>
<dbReference type="PANTHER" id="PTHR11986">
    <property type="entry name" value="AMINOTRANSFERASE CLASS III"/>
    <property type="match status" value="1"/>
</dbReference>
<dbReference type="InterPro" id="IPR050103">
    <property type="entry name" value="Class-III_PLP-dep_AT"/>
</dbReference>
<dbReference type="NCBIfam" id="NF002325">
    <property type="entry name" value="PRK01278.1"/>
    <property type="match status" value="1"/>
</dbReference>
<protein>
    <submittedName>
        <fullName evidence="8">Ornithine/acetylornithine aminotransferase</fullName>
    </submittedName>
</protein>
<dbReference type="KEGG" id="lfi:LFML04_2321"/>
<dbReference type="InterPro" id="IPR015422">
    <property type="entry name" value="PyrdxlP-dep_Trfase_small"/>
</dbReference>
<reference evidence="8 9" key="1">
    <citation type="journal article" date="2011" name="J. Microbiol.">
        <title>Complete genome of Leptospirillum ferriphilum ML-04 provides insight into its physiology and environmental adaptation.</title>
        <authorList>
            <person name="Mi S."/>
            <person name="Song J."/>
            <person name="Lin J."/>
            <person name="Che Y."/>
            <person name="Zheng H."/>
            <person name="Lin J."/>
        </authorList>
    </citation>
    <scope>NUCLEOTIDE SEQUENCE [LARGE SCALE GENOMIC DNA]</scope>
    <source>
        <strain evidence="8 9">ML-04</strain>
    </source>
</reference>
<dbReference type="Pfam" id="PF00202">
    <property type="entry name" value="Aminotran_3"/>
    <property type="match status" value="1"/>
</dbReference>
<evidence type="ECO:0000256" key="6">
    <source>
        <dbReference type="ARBA" id="ARBA00029440"/>
    </source>
</evidence>
<evidence type="ECO:0000256" key="5">
    <source>
        <dbReference type="ARBA" id="ARBA00022898"/>
    </source>
</evidence>
<gene>
    <name evidence="8" type="ordered locus">LFML04_2321</name>
</gene>
<sequence>MKPPEFLKKSPPLKSTKKEGWEERGARVLLGNYNREPLVFEKGRGSYLFDPSGVAYLDFLGGIAIHVLGHCHPGITHAIQKQAQRMVHVSNLYYNPAVVDLAELLVEKTFADRVFFSNSGTEAIEAAIKLARRYGASSGRFEMISMEGSFHGRTLGAMTLTGQAKVREGFGPLPTGFLYAPFNDFDKIRASRTKNTVAVIVEPVQGEIGVIPAETDFLQKLRRWTREEDILLILDEIQTGLGRTGSLFAYEQYEIIPDILVSSKALGGGLPLGAVLTSERLSKFLPPGTHGSTFGGNPVACAAGAALVRALFAEDFLPERVRSMSSYLWDGLMALKNRYPSLIREIRGKGFMIGCVVSVSAKKIKDLFREERVLVNATGPADDVIRILPPLSISYDETDDFLSVADKIFSSLSVEKS</sequence>
<dbReference type="SUPFAM" id="SSF53383">
    <property type="entry name" value="PLP-dependent transferases"/>
    <property type="match status" value="1"/>
</dbReference>
<dbReference type="PATRIC" id="fig|1048260.3.peg.2524"/>
<dbReference type="InterPro" id="IPR015424">
    <property type="entry name" value="PyrdxlP-dep_Trfase"/>
</dbReference>
<dbReference type="Gene3D" id="3.40.640.10">
    <property type="entry name" value="Type I PLP-dependent aspartate aminotransferase-like (Major domain)"/>
    <property type="match status" value="1"/>
</dbReference>
<evidence type="ECO:0000256" key="3">
    <source>
        <dbReference type="ARBA" id="ARBA00022605"/>
    </source>
</evidence>
<keyword evidence="5 7" id="KW-0663">Pyridoxal phosphate</keyword>
<dbReference type="Gene3D" id="3.90.1150.10">
    <property type="entry name" value="Aspartate Aminotransferase, domain 1"/>
    <property type="match status" value="1"/>
</dbReference>
<evidence type="ECO:0000313" key="9">
    <source>
        <dbReference type="Proteomes" id="UP000006177"/>
    </source>
</evidence>
<evidence type="ECO:0000313" key="8">
    <source>
        <dbReference type="EMBL" id="AFS54511.1"/>
    </source>
</evidence>
<name>J9ZEB6_LEPFM</name>
<evidence type="ECO:0000256" key="7">
    <source>
        <dbReference type="RuleBase" id="RU003560"/>
    </source>
</evidence>
<keyword evidence="3" id="KW-0028">Amino-acid biosynthesis</keyword>
<dbReference type="PIRSF" id="PIRSF000521">
    <property type="entry name" value="Transaminase_4ab_Lys_Orn"/>
    <property type="match status" value="1"/>
</dbReference>
<dbReference type="InterPro" id="IPR049704">
    <property type="entry name" value="Aminotrans_3_PPA_site"/>
</dbReference>
<evidence type="ECO:0000256" key="4">
    <source>
        <dbReference type="ARBA" id="ARBA00022679"/>
    </source>
</evidence>
<dbReference type="RefSeq" id="WP_014962014.1">
    <property type="nucleotide sequence ID" value="NC_018649.1"/>
</dbReference>
<comment type="cofactor">
    <cofactor evidence="1">
        <name>pyridoxal 5'-phosphate</name>
        <dbReference type="ChEBI" id="CHEBI:597326"/>
    </cofactor>
</comment>
<dbReference type="GO" id="GO:0008483">
    <property type="term" value="F:transaminase activity"/>
    <property type="evidence" value="ECO:0007669"/>
    <property type="project" value="UniProtKB-KW"/>
</dbReference>
<dbReference type="NCBIfam" id="TIGR00707">
    <property type="entry name" value="argD"/>
    <property type="match status" value="1"/>
</dbReference>
<dbReference type="HOGENOM" id="CLU_016922_10_1_0"/>
<dbReference type="PANTHER" id="PTHR11986:SF79">
    <property type="entry name" value="ACETYLORNITHINE AMINOTRANSFERASE, MITOCHONDRIAL"/>
    <property type="match status" value="1"/>
</dbReference>
<dbReference type="STRING" id="1048260.LFML04_2321"/>
<dbReference type="CDD" id="cd00610">
    <property type="entry name" value="OAT_like"/>
    <property type="match status" value="1"/>
</dbReference>
<dbReference type="GO" id="GO:0006526">
    <property type="term" value="P:L-arginine biosynthetic process"/>
    <property type="evidence" value="ECO:0007669"/>
    <property type="project" value="UniProtKB-ARBA"/>
</dbReference>
<dbReference type="InterPro" id="IPR004636">
    <property type="entry name" value="AcOrn/SuccOrn_fam"/>
</dbReference>
<dbReference type="GO" id="GO:0042802">
    <property type="term" value="F:identical protein binding"/>
    <property type="evidence" value="ECO:0007669"/>
    <property type="project" value="TreeGrafter"/>
</dbReference>
<organism evidence="8 9">
    <name type="scientific">Leptospirillum ferriphilum (strain ML-04)</name>
    <dbReference type="NCBI Taxonomy" id="1048260"/>
    <lineage>
        <taxon>Bacteria</taxon>
        <taxon>Pseudomonadati</taxon>
        <taxon>Nitrospirota</taxon>
        <taxon>Nitrospiria</taxon>
        <taxon>Nitrospirales</taxon>
        <taxon>Nitrospiraceae</taxon>
        <taxon>Leptospirillum</taxon>
    </lineage>
</organism>
<dbReference type="Proteomes" id="UP000006177">
    <property type="component" value="Chromosome"/>
</dbReference>
<dbReference type="InterPro" id="IPR005814">
    <property type="entry name" value="Aminotrans_3"/>
</dbReference>
<dbReference type="AlphaFoldDB" id="J9ZEB6"/>
<comment type="pathway">
    <text evidence="6">Amino-acid biosynthesis.</text>
</comment>
<evidence type="ECO:0000256" key="1">
    <source>
        <dbReference type="ARBA" id="ARBA00001933"/>
    </source>
</evidence>
<keyword evidence="4 8" id="KW-0808">Transferase</keyword>
<dbReference type="EMBL" id="CP002919">
    <property type="protein sequence ID" value="AFS54511.1"/>
    <property type="molecule type" value="Genomic_DNA"/>
</dbReference>
<accession>J9ZEB6</accession>
<dbReference type="PROSITE" id="PS00600">
    <property type="entry name" value="AA_TRANSFER_CLASS_3"/>
    <property type="match status" value="1"/>
</dbReference>
<dbReference type="InterPro" id="IPR015421">
    <property type="entry name" value="PyrdxlP-dep_Trfase_major"/>
</dbReference>
<keyword evidence="2 8" id="KW-0032">Aminotransferase</keyword>
<evidence type="ECO:0000256" key="2">
    <source>
        <dbReference type="ARBA" id="ARBA00022576"/>
    </source>
</evidence>
<comment type="similarity">
    <text evidence="7">Belongs to the class-III pyridoxal-phosphate-dependent aminotransferase family.</text>
</comment>
<proteinExistence type="inferred from homology"/>